<reference evidence="6" key="2">
    <citation type="submission" date="2015-03" db="UniProtKB">
        <authorList>
            <consortium name="EnsemblPlants"/>
        </authorList>
    </citation>
    <scope>IDENTIFICATION</scope>
</reference>
<dbReference type="InterPro" id="IPR026992">
    <property type="entry name" value="DIOX_N"/>
</dbReference>
<dbReference type="eggNOG" id="KOG0143">
    <property type="taxonomic scope" value="Eukaryota"/>
</dbReference>
<dbReference type="InterPro" id="IPR050231">
    <property type="entry name" value="Iron_ascorbate_oxido_reductase"/>
</dbReference>
<proteinExistence type="predicted"/>
<keyword evidence="3" id="KW-0560">Oxidoreductase</keyword>
<dbReference type="Proteomes" id="UP000026960">
    <property type="component" value="Chromosome 5"/>
</dbReference>
<dbReference type="GO" id="GO:0046872">
    <property type="term" value="F:metal ion binding"/>
    <property type="evidence" value="ECO:0007669"/>
    <property type="project" value="UniProtKB-KW"/>
</dbReference>
<keyword evidence="7" id="KW-1185">Reference proteome</keyword>
<organism evidence="6">
    <name type="scientific">Oryza barthii</name>
    <dbReference type="NCBI Taxonomy" id="65489"/>
    <lineage>
        <taxon>Eukaryota</taxon>
        <taxon>Viridiplantae</taxon>
        <taxon>Streptophyta</taxon>
        <taxon>Embryophyta</taxon>
        <taxon>Tracheophyta</taxon>
        <taxon>Spermatophyta</taxon>
        <taxon>Magnoliopsida</taxon>
        <taxon>Liliopsida</taxon>
        <taxon>Poales</taxon>
        <taxon>Poaceae</taxon>
        <taxon>BOP clade</taxon>
        <taxon>Oryzoideae</taxon>
        <taxon>Oryzeae</taxon>
        <taxon>Oryzinae</taxon>
        <taxon>Oryza</taxon>
    </lineage>
</organism>
<evidence type="ECO:0000256" key="3">
    <source>
        <dbReference type="ARBA" id="ARBA00023002"/>
    </source>
</evidence>
<dbReference type="GO" id="GO:0016491">
    <property type="term" value="F:oxidoreductase activity"/>
    <property type="evidence" value="ECO:0007669"/>
    <property type="project" value="UniProtKB-KW"/>
</dbReference>
<sequence>MVVPVIDFSKLDGTAAERAETMAQIDKGCKEWGFFQLVNHGVPKELLDRVKKVCLESYRLREAAFMESEPKLYLKYIKQQ</sequence>
<dbReference type="AlphaFoldDB" id="A0A0D3G393"/>
<keyword evidence="2" id="KW-0479">Metal-binding</keyword>
<dbReference type="InterPro" id="IPR027443">
    <property type="entry name" value="IPNS-like_sf"/>
</dbReference>
<evidence type="ECO:0000313" key="6">
    <source>
        <dbReference type="EnsemblPlants" id="OBART05G03380.1"/>
    </source>
</evidence>
<dbReference type="Pfam" id="PF14226">
    <property type="entry name" value="DIOX_N"/>
    <property type="match status" value="1"/>
</dbReference>
<keyword evidence="4" id="KW-0408">Iron</keyword>
<dbReference type="STRING" id="65489.A0A0D3G393"/>
<evidence type="ECO:0000256" key="1">
    <source>
        <dbReference type="ARBA" id="ARBA00001961"/>
    </source>
</evidence>
<dbReference type="PANTHER" id="PTHR47990">
    <property type="entry name" value="2-OXOGLUTARATE (2OG) AND FE(II)-DEPENDENT OXYGENASE SUPERFAMILY PROTEIN-RELATED"/>
    <property type="match status" value="1"/>
</dbReference>
<reference evidence="6" key="1">
    <citation type="journal article" date="2009" name="Rice">
        <title>De Novo Next Generation Sequencing of Plant Genomes.</title>
        <authorList>
            <person name="Rounsley S."/>
            <person name="Marri P.R."/>
            <person name="Yu Y."/>
            <person name="He R."/>
            <person name="Sisneros N."/>
            <person name="Goicoechea J.L."/>
            <person name="Lee S.J."/>
            <person name="Angelova A."/>
            <person name="Kudrna D."/>
            <person name="Luo M."/>
            <person name="Affourtit J."/>
            <person name="Desany B."/>
            <person name="Knight J."/>
            <person name="Niazi F."/>
            <person name="Egholm M."/>
            <person name="Wing R.A."/>
        </authorList>
    </citation>
    <scope>NUCLEOTIDE SEQUENCE [LARGE SCALE GENOMIC DNA]</scope>
    <source>
        <strain evidence="6">cv. IRGC 105608</strain>
    </source>
</reference>
<accession>A0A0D3G393</accession>
<dbReference type="SUPFAM" id="SSF51197">
    <property type="entry name" value="Clavaminate synthase-like"/>
    <property type="match status" value="1"/>
</dbReference>
<dbReference type="HOGENOM" id="CLU_2762303_0_0_1"/>
<name>A0A0D3G393_9ORYZ</name>
<dbReference type="Gene3D" id="2.60.120.330">
    <property type="entry name" value="B-lactam Antibiotic, Isopenicillin N Synthase, Chain"/>
    <property type="match status" value="1"/>
</dbReference>
<dbReference type="EnsemblPlants" id="OBART05G03380.1">
    <property type="protein sequence ID" value="OBART05G03380.1"/>
    <property type="gene ID" value="OBART05G03380"/>
</dbReference>
<dbReference type="PaxDb" id="65489-OBART05G03380.1"/>
<evidence type="ECO:0000256" key="4">
    <source>
        <dbReference type="ARBA" id="ARBA00023004"/>
    </source>
</evidence>
<protein>
    <recommendedName>
        <fullName evidence="5">Non-haem dioxygenase N-terminal domain-containing protein</fullName>
    </recommendedName>
</protein>
<dbReference type="Gramene" id="OBART05G03380.1">
    <property type="protein sequence ID" value="OBART05G03380.1"/>
    <property type="gene ID" value="OBART05G03380"/>
</dbReference>
<evidence type="ECO:0000256" key="2">
    <source>
        <dbReference type="ARBA" id="ARBA00022723"/>
    </source>
</evidence>
<feature type="domain" description="Non-haem dioxygenase N-terminal" evidence="5">
    <location>
        <begin position="3"/>
        <end position="61"/>
    </location>
</feature>
<evidence type="ECO:0000259" key="5">
    <source>
        <dbReference type="Pfam" id="PF14226"/>
    </source>
</evidence>
<comment type="cofactor">
    <cofactor evidence="1">
        <name>L-ascorbate</name>
        <dbReference type="ChEBI" id="CHEBI:38290"/>
    </cofactor>
</comment>
<evidence type="ECO:0000313" key="7">
    <source>
        <dbReference type="Proteomes" id="UP000026960"/>
    </source>
</evidence>